<feature type="transmembrane region" description="Helical" evidence="2">
    <location>
        <begin position="12"/>
        <end position="31"/>
    </location>
</feature>
<evidence type="ECO:0000256" key="2">
    <source>
        <dbReference type="SAM" id="Phobius"/>
    </source>
</evidence>
<evidence type="ECO:0000313" key="3">
    <source>
        <dbReference type="EMBL" id="KKR42088.1"/>
    </source>
</evidence>
<keyword evidence="2" id="KW-0812">Transmembrane</keyword>
<gene>
    <name evidence="3" type="ORF">UT77_C0004G0072</name>
</gene>
<reference evidence="3 4" key="1">
    <citation type="journal article" date="2015" name="Nature">
        <title>rRNA introns, odd ribosomes, and small enigmatic genomes across a large radiation of phyla.</title>
        <authorList>
            <person name="Brown C.T."/>
            <person name="Hug L.A."/>
            <person name="Thomas B.C."/>
            <person name="Sharon I."/>
            <person name="Castelle C.J."/>
            <person name="Singh A."/>
            <person name="Wilkins M.J."/>
            <person name="Williams K.H."/>
            <person name="Banfield J.F."/>
        </authorList>
    </citation>
    <scope>NUCLEOTIDE SEQUENCE [LARGE SCALE GENOMIC DNA]</scope>
</reference>
<feature type="region of interest" description="Disordered" evidence="1">
    <location>
        <begin position="78"/>
        <end position="97"/>
    </location>
</feature>
<evidence type="ECO:0000313" key="4">
    <source>
        <dbReference type="Proteomes" id="UP000034881"/>
    </source>
</evidence>
<dbReference type="EMBL" id="LBYB01000004">
    <property type="protein sequence ID" value="KKR42088.1"/>
    <property type="molecule type" value="Genomic_DNA"/>
</dbReference>
<evidence type="ECO:0000256" key="1">
    <source>
        <dbReference type="SAM" id="MobiDB-lite"/>
    </source>
</evidence>
<name>A0A0G0QPR9_9BACT</name>
<proteinExistence type="predicted"/>
<accession>A0A0G0QPR9</accession>
<keyword evidence="2" id="KW-1133">Transmembrane helix</keyword>
<dbReference type="Proteomes" id="UP000034881">
    <property type="component" value="Unassembled WGS sequence"/>
</dbReference>
<protein>
    <submittedName>
        <fullName evidence="3">Uncharacterized protein</fullName>
    </submittedName>
</protein>
<keyword evidence="2" id="KW-0472">Membrane</keyword>
<organism evidence="3 4">
    <name type="scientific">Candidatus Daviesbacteria bacterium GW2011_GWC2_40_12</name>
    <dbReference type="NCBI Taxonomy" id="1618431"/>
    <lineage>
        <taxon>Bacteria</taxon>
        <taxon>Candidatus Daviesiibacteriota</taxon>
    </lineage>
</organism>
<comment type="caution">
    <text evidence="3">The sequence shown here is derived from an EMBL/GenBank/DDBJ whole genome shotgun (WGS) entry which is preliminary data.</text>
</comment>
<dbReference type="AlphaFoldDB" id="A0A0G0QPR9"/>
<sequence>MQKGFISQPIIFVLLGILVILLIAGGVYYFISSSKLKPPSSQAPQACTNEAMVCPDGSAVGRVGPNCEFAPCPAGKTTDKIITPSNPPDSSNPSTTQDYRLGGSFTEKATEKEIGSISSRFGSDVSSVSLLESFPLQFQITSPSQTSCEKVRKALAGLKFIQSVGDCQKVESGNSDPNQSVISN</sequence>